<reference evidence="3 4" key="1">
    <citation type="submission" date="2020-04" db="EMBL/GenBank/DDBJ databases">
        <authorList>
            <person name="Wallbank WR R."/>
            <person name="Pardo Diaz C."/>
            <person name="Kozak K."/>
            <person name="Martin S."/>
            <person name="Jiggins C."/>
            <person name="Moest M."/>
            <person name="Warren A I."/>
            <person name="Byers J.R.P. K."/>
            <person name="Montejo-Kovacevich G."/>
            <person name="Yen C E."/>
        </authorList>
    </citation>
    <scope>NUCLEOTIDE SEQUENCE [LARGE SCALE GENOMIC DNA]</scope>
</reference>
<dbReference type="AlphaFoldDB" id="A0A8S1APF9"/>
<dbReference type="Proteomes" id="UP000494256">
    <property type="component" value="Unassembled WGS sequence"/>
</dbReference>
<sequence length="174" mass="18594">MCRKQVAALILSLVLASLTGYSSEALSTFGVSNTKPPPTAAPTPPPARQCNRQPECAGISGSSCVRTQSDPVTRCLCGENQPPVNGQCDAQHKFLYHACSNSDECNVDLVCATPNITGTAPLHLRVYAPTDKICLCDTENGYVEKDHACSDADILKTSLFAIFVVSCIRKILAY</sequence>
<accession>A0A8S1APF9</accession>
<gene>
    <name evidence="3" type="ORF">APLA_LOCUS11567</name>
</gene>
<evidence type="ECO:0000256" key="1">
    <source>
        <dbReference type="SAM" id="MobiDB-lite"/>
    </source>
</evidence>
<feature type="compositionally biased region" description="Pro residues" evidence="1">
    <location>
        <begin position="35"/>
        <end position="47"/>
    </location>
</feature>
<feature type="region of interest" description="Disordered" evidence="1">
    <location>
        <begin position="29"/>
        <end position="48"/>
    </location>
</feature>
<evidence type="ECO:0000313" key="3">
    <source>
        <dbReference type="EMBL" id="CAB3246527.1"/>
    </source>
</evidence>
<comment type="caution">
    <text evidence="3">The sequence shown here is derived from an EMBL/GenBank/DDBJ whole genome shotgun (WGS) entry which is preliminary data.</text>
</comment>
<proteinExistence type="predicted"/>
<feature type="signal peptide" evidence="2">
    <location>
        <begin position="1"/>
        <end position="25"/>
    </location>
</feature>
<evidence type="ECO:0000256" key="2">
    <source>
        <dbReference type="SAM" id="SignalP"/>
    </source>
</evidence>
<name>A0A8S1APF9_ARCPL</name>
<feature type="chain" id="PRO_5035742882" evidence="2">
    <location>
        <begin position="26"/>
        <end position="174"/>
    </location>
</feature>
<dbReference type="EMBL" id="CADEBD010000330">
    <property type="protein sequence ID" value="CAB3246527.1"/>
    <property type="molecule type" value="Genomic_DNA"/>
</dbReference>
<protein>
    <submittedName>
        <fullName evidence="3">Uncharacterized protein</fullName>
    </submittedName>
</protein>
<evidence type="ECO:0000313" key="4">
    <source>
        <dbReference type="Proteomes" id="UP000494256"/>
    </source>
</evidence>
<organism evidence="3 4">
    <name type="scientific">Arctia plantaginis</name>
    <name type="common">Wood tiger moth</name>
    <name type="synonym">Phalaena plantaginis</name>
    <dbReference type="NCBI Taxonomy" id="874455"/>
    <lineage>
        <taxon>Eukaryota</taxon>
        <taxon>Metazoa</taxon>
        <taxon>Ecdysozoa</taxon>
        <taxon>Arthropoda</taxon>
        <taxon>Hexapoda</taxon>
        <taxon>Insecta</taxon>
        <taxon>Pterygota</taxon>
        <taxon>Neoptera</taxon>
        <taxon>Endopterygota</taxon>
        <taxon>Lepidoptera</taxon>
        <taxon>Glossata</taxon>
        <taxon>Ditrysia</taxon>
        <taxon>Noctuoidea</taxon>
        <taxon>Erebidae</taxon>
        <taxon>Arctiinae</taxon>
        <taxon>Arctia</taxon>
    </lineage>
</organism>
<dbReference type="OrthoDB" id="10065050at2759"/>
<keyword evidence="2" id="KW-0732">Signal</keyword>